<evidence type="ECO:0000313" key="2">
    <source>
        <dbReference type="EMBL" id="RNA31083.1"/>
    </source>
</evidence>
<comment type="caution">
    <text evidence="2">The sequence shown here is derived from an EMBL/GenBank/DDBJ whole genome shotgun (WGS) entry which is preliminary data.</text>
</comment>
<gene>
    <name evidence="2" type="ORF">BpHYR1_031390</name>
</gene>
<name>A0A3M7S5J6_BRAPC</name>
<dbReference type="EMBL" id="REGN01001991">
    <property type="protein sequence ID" value="RNA31083.1"/>
    <property type="molecule type" value="Genomic_DNA"/>
</dbReference>
<evidence type="ECO:0000313" key="3">
    <source>
        <dbReference type="Proteomes" id="UP000276133"/>
    </source>
</evidence>
<reference evidence="2 3" key="1">
    <citation type="journal article" date="2018" name="Sci. Rep.">
        <title>Genomic signatures of local adaptation to the degree of environmental predictability in rotifers.</title>
        <authorList>
            <person name="Franch-Gras L."/>
            <person name="Hahn C."/>
            <person name="Garcia-Roger E.M."/>
            <person name="Carmona M.J."/>
            <person name="Serra M."/>
            <person name="Gomez A."/>
        </authorList>
    </citation>
    <scope>NUCLEOTIDE SEQUENCE [LARGE SCALE GENOMIC DNA]</scope>
    <source>
        <strain evidence="2">HYR1</strain>
    </source>
</reference>
<protein>
    <submittedName>
        <fullName evidence="2">Uncharacterized protein</fullName>
    </submittedName>
</protein>
<keyword evidence="3" id="KW-1185">Reference proteome</keyword>
<dbReference type="Proteomes" id="UP000276133">
    <property type="component" value="Unassembled WGS sequence"/>
</dbReference>
<feature type="transmembrane region" description="Helical" evidence="1">
    <location>
        <begin position="42"/>
        <end position="70"/>
    </location>
</feature>
<organism evidence="2 3">
    <name type="scientific">Brachionus plicatilis</name>
    <name type="common">Marine rotifer</name>
    <name type="synonym">Brachionus muelleri</name>
    <dbReference type="NCBI Taxonomy" id="10195"/>
    <lineage>
        <taxon>Eukaryota</taxon>
        <taxon>Metazoa</taxon>
        <taxon>Spiralia</taxon>
        <taxon>Gnathifera</taxon>
        <taxon>Rotifera</taxon>
        <taxon>Eurotatoria</taxon>
        <taxon>Monogononta</taxon>
        <taxon>Pseudotrocha</taxon>
        <taxon>Ploima</taxon>
        <taxon>Brachionidae</taxon>
        <taxon>Brachionus</taxon>
    </lineage>
</organism>
<sequence>MVKNEPIFLLTSFKPVLSNRFPTSSDEFNPSTEILLTKHISSAINSFFIIFVNSFIIIKHYFFVFIYCTVTKSCFSKILKSIKAELNRLVLLNKQI</sequence>
<accession>A0A3M7S5J6</accession>
<keyword evidence="1" id="KW-0812">Transmembrane</keyword>
<dbReference type="AlphaFoldDB" id="A0A3M7S5J6"/>
<keyword evidence="1" id="KW-1133">Transmembrane helix</keyword>
<evidence type="ECO:0000256" key="1">
    <source>
        <dbReference type="SAM" id="Phobius"/>
    </source>
</evidence>
<proteinExistence type="predicted"/>
<keyword evidence="1" id="KW-0472">Membrane</keyword>